<dbReference type="SUPFAM" id="SSF56300">
    <property type="entry name" value="Metallo-dependent phosphatases"/>
    <property type="match status" value="1"/>
</dbReference>
<dbReference type="AlphaFoldDB" id="A0A5M6ISE7"/>
<protein>
    <submittedName>
        <fullName evidence="7">Metallophosphoesterase</fullName>
    </submittedName>
</protein>
<evidence type="ECO:0000256" key="4">
    <source>
        <dbReference type="ARBA" id="ARBA00025742"/>
    </source>
</evidence>
<evidence type="ECO:0000259" key="6">
    <source>
        <dbReference type="Pfam" id="PF00149"/>
    </source>
</evidence>
<dbReference type="Gene3D" id="3.60.21.10">
    <property type="match status" value="2"/>
</dbReference>
<feature type="domain" description="Calcineurin-like phosphoesterase" evidence="6">
    <location>
        <begin position="237"/>
        <end position="328"/>
    </location>
</feature>
<keyword evidence="1" id="KW-0479">Metal-binding</keyword>
<sequence length="561" mass="59611">MGLDPRNGDFEDDASSTKSRSMLSLAGSLLVEISLSRLLIAWLLLVVLPAVVLGAAPIIVSAWLASVTTKLGLVAVEAGALALLVALLAGGWFAGRRLLPLAERSVWSLLALVVQPVYVACREVLRHLAERVLPVHAGSGTRAALRRAVAAFAGVLVSVLGVAVILLAWPFLHLFGGIPPVASPGELAVMVLANALALTSAGLAVAALAWGLADAMMGQKQDLAAFDAAPEGARRWRVAHLSDLHVVGERYGFRIESGRAGPRGNDRFIALLARLAALHEAAPLDLVLVTGDITDAGRSAEWAEFQDALAAHPALAARMLIVPGNHDVNIVDRANPARLDLPTSPTPRLRQIRMLAAMAALQGGRVHSGEATLAQALAPHRDTLAGFATTGQRRLRRGVAELWDAVFPLVLPPAEPDGLGVLILNSNAATHFSFTNALGLVTARQARGIDRALARWPRAVWIVALHHHLVEYPAPASALSERIGTVLINGNWVLRRLRRHARRIVVMHGHRHIDWIGSCGGIRIVSAPSPVMAKGDGFYVHTLANDGAGHVALLRPERIMP</sequence>
<dbReference type="Pfam" id="PF00149">
    <property type="entry name" value="Metallophos"/>
    <property type="match status" value="1"/>
</dbReference>
<dbReference type="InterPro" id="IPR050884">
    <property type="entry name" value="CNP_phosphodiesterase-III"/>
</dbReference>
<keyword evidence="2" id="KW-0378">Hydrolase</keyword>
<evidence type="ECO:0000313" key="7">
    <source>
        <dbReference type="EMBL" id="KAA5611236.1"/>
    </source>
</evidence>
<name>A0A5M6ISE7_9PROT</name>
<organism evidence="7 8">
    <name type="scientific">Rhodovastum atsumiense</name>
    <dbReference type="NCBI Taxonomy" id="504468"/>
    <lineage>
        <taxon>Bacteria</taxon>
        <taxon>Pseudomonadati</taxon>
        <taxon>Pseudomonadota</taxon>
        <taxon>Alphaproteobacteria</taxon>
        <taxon>Acetobacterales</taxon>
        <taxon>Acetobacteraceae</taxon>
        <taxon>Rhodovastum</taxon>
    </lineage>
</organism>
<evidence type="ECO:0000256" key="1">
    <source>
        <dbReference type="ARBA" id="ARBA00022723"/>
    </source>
</evidence>
<dbReference type="InterPro" id="IPR004843">
    <property type="entry name" value="Calcineurin-like_PHP"/>
</dbReference>
<gene>
    <name evidence="7" type="ORF">F1189_15495</name>
</gene>
<feature type="transmembrane region" description="Helical" evidence="5">
    <location>
        <begin position="145"/>
        <end position="169"/>
    </location>
</feature>
<accession>A0A5M6ISE7</accession>
<comment type="caution">
    <text evidence="7">The sequence shown here is derived from an EMBL/GenBank/DDBJ whole genome shotgun (WGS) entry which is preliminary data.</text>
</comment>
<reference evidence="7 8" key="1">
    <citation type="submission" date="2019-09" db="EMBL/GenBank/DDBJ databases">
        <title>Genome sequence of Rhodovastum atsumiense, a diverse member of the Acetobacteraceae family of non-sulfur purple photosynthetic bacteria.</title>
        <authorList>
            <person name="Meyer T."/>
            <person name="Kyndt J."/>
        </authorList>
    </citation>
    <scope>NUCLEOTIDE SEQUENCE [LARGE SCALE GENOMIC DNA]</scope>
    <source>
        <strain evidence="7 8">DSM 21279</strain>
    </source>
</reference>
<dbReference type="OrthoDB" id="7235496at2"/>
<keyword evidence="5" id="KW-0812">Transmembrane</keyword>
<evidence type="ECO:0000256" key="3">
    <source>
        <dbReference type="ARBA" id="ARBA00023004"/>
    </source>
</evidence>
<dbReference type="GO" id="GO:0016787">
    <property type="term" value="F:hydrolase activity"/>
    <property type="evidence" value="ECO:0007669"/>
    <property type="project" value="UniProtKB-KW"/>
</dbReference>
<feature type="transmembrane region" description="Helical" evidence="5">
    <location>
        <begin position="189"/>
        <end position="213"/>
    </location>
</feature>
<keyword evidence="3" id="KW-0408">Iron</keyword>
<dbReference type="PANTHER" id="PTHR42988">
    <property type="entry name" value="PHOSPHOHYDROLASE"/>
    <property type="match status" value="1"/>
</dbReference>
<dbReference type="GO" id="GO:0046872">
    <property type="term" value="F:metal ion binding"/>
    <property type="evidence" value="ECO:0007669"/>
    <property type="project" value="UniProtKB-KW"/>
</dbReference>
<feature type="transmembrane region" description="Helical" evidence="5">
    <location>
        <begin position="39"/>
        <end position="64"/>
    </location>
</feature>
<keyword evidence="8" id="KW-1185">Reference proteome</keyword>
<keyword evidence="5" id="KW-0472">Membrane</keyword>
<dbReference type="EMBL" id="VWPK01000023">
    <property type="protein sequence ID" value="KAA5611236.1"/>
    <property type="molecule type" value="Genomic_DNA"/>
</dbReference>
<proteinExistence type="inferred from homology"/>
<evidence type="ECO:0000256" key="5">
    <source>
        <dbReference type="SAM" id="Phobius"/>
    </source>
</evidence>
<dbReference type="InterPro" id="IPR029052">
    <property type="entry name" value="Metallo-depent_PP-like"/>
</dbReference>
<comment type="similarity">
    <text evidence="4">Belongs to the cyclic nucleotide phosphodiesterase class-III family.</text>
</comment>
<evidence type="ECO:0000313" key="8">
    <source>
        <dbReference type="Proteomes" id="UP000325255"/>
    </source>
</evidence>
<feature type="transmembrane region" description="Helical" evidence="5">
    <location>
        <begin position="71"/>
        <end position="94"/>
    </location>
</feature>
<dbReference type="Proteomes" id="UP000325255">
    <property type="component" value="Unassembled WGS sequence"/>
</dbReference>
<evidence type="ECO:0000256" key="2">
    <source>
        <dbReference type="ARBA" id="ARBA00022801"/>
    </source>
</evidence>
<dbReference type="PANTHER" id="PTHR42988:SF2">
    <property type="entry name" value="CYCLIC NUCLEOTIDE PHOSPHODIESTERASE CBUA0032-RELATED"/>
    <property type="match status" value="1"/>
</dbReference>
<keyword evidence="5" id="KW-1133">Transmembrane helix</keyword>